<dbReference type="NCBIfam" id="NF040570">
    <property type="entry name" value="guided_TnpB"/>
    <property type="match status" value="1"/>
</dbReference>
<feature type="domain" description="Cas12f1-like TNB" evidence="3">
    <location>
        <begin position="303"/>
        <end position="366"/>
    </location>
</feature>
<gene>
    <name evidence="4" type="ORF">B7O98_08175</name>
</gene>
<proteinExistence type="predicted"/>
<name>A0A2R7Y3A4_9CREN</name>
<evidence type="ECO:0000256" key="1">
    <source>
        <dbReference type="ARBA" id="ARBA00023125"/>
    </source>
</evidence>
<dbReference type="NCBIfam" id="TIGR01766">
    <property type="entry name" value="IS200/IS605 family accessory protein TnpB-like domain"/>
    <property type="match status" value="1"/>
</dbReference>
<dbReference type="AlphaFoldDB" id="A0A2R7Y3A4"/>
<feature type="region of interest" description="Disordered" evidence="2">
    <location>
        <begin position="379"/>
        <end position="409"/>
    </location>
</feature>
<dbReference type="InterPro" id="IPR010095">
    <property type="entry name" value="Cas12f1-like_TNB"/>
</dbReference>
<accession>A0A2R7Y3A4</accession>
<evidence type="ECO:0000256" key="2">
    <source>
        <dbReference type="SAM" id="MobiDB-lite"/>
    </source>
</evidence>
<protein>
    <submittedName>
        <fullName evidence="4">Transposase</fullName>
    </submittedName>
</protein>
<dbReference type="GO" id="GO:0003677">
    <property type="term" value="F:DNA binding"/>
    <property type="evidence" value="ECO:0007669"/>
    <property type="project" value="UniProtKB-KW"/>
</dbReference>
<reference evidence="4 5" key="1">
    <citation type="journal article" date="2018" name="Syst. Appl. Microbiol.">
        <title>A new symbiotic nanoarchaeote (Candidatus Nanoclepta minutus) and its host (Zestosphaera tikiterensis gen. nov., sp. nov.) from a New Zealand hot spring.</title>
        <authorList>
            <person name="St John E."/>
            <person name="Liu Y."/>
            <person name="Podar M."/>
            <person name="Stott M.B."/>
            <person name="Meneghin J."/>
            <person name="Chen Z."/>
            <person name="Lagutin K."/>
            <person name="Mitchell K."/>
            <person name="Reysenbach A.L."/>
        </authorList>
    </citation>
    <scope>NUCLEOTIDE SEQUENCE [LARGE SCALE GENOMIC DNA]</scope>
    <source>
        <strain evidence="4">NZ3</strain>
    </source>
</reference>
<dbReference type="EMBL" id="NBVN01000005">
    <property type="protein sequence ID" value="PUA31953.1"/>
    <property type="molecule type" value="Genomic_DNA"/>
</dbReference>
<dbReference type="Pfam" id="PF07282">
    <property type="entry name" value="Cas12f1-like_TNB"/>
    <property type="match status" value="1"/>
</dbReference>
<evidence type="ECO:0000313" key="5">
    <source>
        <dbReference type="Proteomes" id="UP000244093"/>
    </source>
</evidence>
<sequence>MKAFIRSRVGRMPEGVYHRTLKAVAEVVEGDIKDLFWDLVIYRCVLQKVIDALWELEEIPKKDQAHQMFYGMLRVYGFRAHVVRNIYNTAIALVKSAKSNEGSKPTVKKLFTRLDHQDAEVNLSNKTIKIILRDKQYTLRIKHRDGYIERFKSLKWKEVHIKYRNGKLYVSIVFKVRYTPYIPKGVVALDLNLRHVVSYDCPDIRRYKTRFIDALSKKARAEEIQKKYPKRWRYNKKILKRVKNLHRRSRNIVINWCRKFAKEITLKAKRHGYTIALEDLKKLRKSYNNKNDRVVWKLTMFAYRKLQESILSKAIEYNVPVVFVNPKKTSSTCPRCKSKIRYIGRFGICRKCGFRADRDVIGAINIWLKVLKAYAGVPGSPQRASAMKNEARQSGGTKNEGMKKTIKSY</sequence>
<dbReference type="Proteomes" id="UP000244093">
    <property type="component" value="Unassembled WGS sequence"/>
</dbReference>
<evidence type="ECO:0000259" key="3">
    <source>
        <dbReference type="Pfam" id="PF07282"/>
    </source>
</evidence>
<comment type="caution">
    <text evidence="4">The sequence shown here is derived from an EMBL/GenBank/DDBJ whole genome shotgun (WGS) entry which is preliminary data.</text>
</comment>
<evidence type="ECO:0000313" key="4">
    <source>
        <dbReference type="EMBL" id="PUA31953.1"/>
    </source>
</evidence>
<organism evidence="4 5">
    <name type="scientific">Zestosphaera tikiterensis</name>
    <dbReference type="NCBI Taxonomy" id="1973259"/>
    <lineage>
        <taxon>Archaea</taxon>
        <taxon>Thermoproteota</taxon>
        <taxon>Thermoprotei</taxon>
        <taxon>Desulfurococcales</taxon>
        <taxon>Desulfurococcaceae</taxon>
        <taxon>Zestosphaera</taxon>
    </lineage>
</organism>
<keyword evidence="1" id="KW-0238">DNA-binding</keyword>